<dbReference type="OrthoDB" id="6914861at2"/>
<comment type="caution">
    <text evidence="1">The sequence shown here is derived from an EMBL/GenBank/DDBJ whole genome shotgun (WGS) entry which is preliminary data.</text>
</comment>
<dbReference type="EMBL" id="QJUP01000028">
    <property type="protein sequence ID" value="TBU90971.1"/>
    <property type="molecule type" value="Genomic_DNA"/>
</dbReference>
<organism evidence="1 2">
    <name type="scientific">Stutzerimonas kirkiae</name>
    <dbReference type="NCBI Taxonomy" id="2211392"/>
    <lineage>
        <taxon>Bacteria</taxon>
        <taxon>Pseudomonadati</taxon>
        <taxon>Pseudomonadota</taxon>
        <taxon>Gammaproteobacteria</taxon>
        <taxon>Pseudomonadales</taxon>
        <taxon>Pseudomonadaceae</taxon>
        <taxon>Stutzerimonas</taxon>
    </lineage>
</organism>
<dbReference type="AlphaFoldDB" id="A0A4Q9R0W8"/>
<gene>
    <name evidence="1" type="ORF">DNJ96_16310</name>
</gene>
<proteinExistence type="predicted"/>
<evidence type="ECO:0000313" key="1">
    <source>
        <dbReference type="EMBL" id="TBU90971.1"/>
    </source>
</evidence>
<dbReference type="Pfam" id="PF24876">
    <property type="entry name" value="PA4575"/>
    <property type="match status" value="1"/>
</dbReference>
<dbReference type="Proteomes" id="UP000292639">
    <property type="component" value="Unassembled WGS sequence"/>
</dbReference>
<evidence type="ECO:0000313" key="2">
    <source>
        <dbReference type="Proteomes" id="UP000292639"/>
    </source>
</evidence>
<reference evidence="1 2" key="1">
    <citation type="submission" date="2018-06" db="EMBL/GenBank/DDBJ databases">
        <title>Three novel Pseudomonas species isolated from symptomatic oak.</title>
        <authorList>
            <person name="Bueno-Gonzalez V."/>
            <person name="Brady C."/>
        </authorList>
    </citation>
    <scope>NUCLEOTIDE SEQUENCE [LARGE SCALE GENOMIC DNA]</scope>
    <source>
        <strain evidence="1 2">P17C</strain>
    </source>
</reference>
<name>A0A4Q9R0W8_9GAMM</name>
<dbReference type="RefSeq" id="WP_131185589.1">
    <property type="nucleotide sequence ID" value="NZ_QJUO01000031.1"/>
</dbReference>
<keyword evidence="2" id="KW-1185">Reference proteome</keyword>
<sequence length="110" mass="12338">MTYSFCLTRRCLGADARIECEVFPLCSDQGLWVLLCVAGMQGAQPSELRVQGPFRGVAMARSILDAIGSSLREQGYEDGEGPAMWQLHMRSELRRVNADQARLFRGWEGR</sequence>
<protein>
    <submittedName>
        <fullName evidence="1">Uncharacterized protein</fullName>
    </submittedName>
</protein>
<accession>A0A4Q9R0W8</accession>
<dbReference type="InterPro" id="IPR056903">
    <property type="entry name" value="PA4575-like"/>
</dbReference>